<feature type="transmembrane region" description="Helical" evidence="6">
    <location>
        <begin position="50"/>
        <end position="71"/>
    </location>
</feature>
<feature type="domain" description="Major facilitator superfamily (MFS) profile" evidence="7">
    <location>
        <begin position="13"/>
        <end position="392"/>
    </location>
</feature>
<evidence type="ECO:0000256" key="4">
    <source>
        <dbReference type="ARBA" id="ARBA00022989"/>
    </source>
</evidence>
<reference evidence="9" key="1">
    <citation type="submission" date="2016-12" db="EMBL/GenBank/DDBJ databases">
        <authorList>
            <person name="Jung M.Y."/>
            <person name="Lee S.H."/>
        </authorList>
    </citation>
    <scope>NUCLEOTIDE SEQUENCE [LARGE SCALE GENOMIC DNA]</scope>
    <source>
        <strain evidence="9">WiKim39</strain>
    </source>
</reference>
<keyword evidence="3 6" id="KW-0812">Transmembrane</keyword>
<dbReference type="PROSITE" id="PS50850">
    <property type="entry name" value="MFS"/>
    <property type="match status" value="1"/>
</dbReference>
<dbReference type="InterPro" id="IPR036259">
    <property type="entry name" value="MFS_trans_sf"/>
</dbReference>
<feature type="transmembrane region" description="Helical" evidence="6">
    <location>
        <begin position="344"/>
        <end position="362"/>
    </location>
</feature>
<sequence length="392" mass="43247">MLEQTVTKQGKKLLLVVGTAWLFDAMDVALLSFIMPLIKVQWNLSPSQIGYVSSVTSLGMVFGSIICGYMADKFGRKNVMIVTLMVFSIGNLLLAFTTNVNQFMLIRFITGIGLGGELPVAATMLADNFKGKTQAKMLIMADSFWAIGWILASVISTIITPMYGWRVTVIVTFFVSLYAFVMRRHLPEKYEKKPKTSLRIQFAGIFNQQHLGKTLAFSFLWFVVMFSYYGMFLWLPSVLVIRGFSIIHSFGYTLLISLAQLPGYYLAAWLMGKISHKTILVFYLLGTIVSAFVFGIANSVPVLLSSGAFLSFFNLGAWGTLIAFTPSHFAQEYRGMGVGFSQSIGRIGATLGPYLIGILIGMGFGIPVVFSMFVVALILGVVVLIFGTSETY</sequence>
<evidence type="ECO:0000256" key="2">
    <source>
        <dbReference type="ARBA" id="ARBA00022448"/>
    </source>
</evidence>
<evidence type="ECO:0000256" key="5">
    <source>
        <dbReference type="ARBA" id="ARBA00023136"/>
    </source>
</evidence>
<dbReference type="GO" id="GO:0005886">
    <property type="term" value="C:plasma membrane"/>
    <property type="evidence" value="ECO:0007669"/>
    <property type="project" value="UniProtKB-SubCell"/>
</dbReference>
<feature type="transmembrane region" description="Helical" evidence="6">
    <location>
        <begin position="279"/>
        <end position="297"/>
    </location>
</feature>
<keyword evidence="2" id="KW-0813">Transport</keyword>
<keyword evidence="5 6" id="KW-0472">Membrane</keyword>
<dbReference type="AlphaFoldDB" id="A0A1P8Q645"/>
<evidence type="ECO:0000256" key="6">
    <source>
        <dbReference type="SAM" id="Phobius"/>
    </source>
</evidence>
<dbReference type="CDD" id="cd17316">
    <property type="entry name" value="MFS_SV2_like"/>
    <property type="match status" value="1"/>
</dbReference>
<protein>
    <submittedName>
        <fullName evidence="8">MFS transporter</fullName>
    </submittedName>
</protein>
<comment type="subcellular location">
    <subcellularLocation>
        <location evidence="1">Cell membrane</location>
        <topology evidence="1">Multi-pass membrane protein</topology>
    </subcellularLocation>
</comment>
<evidence type="ECO:0000313" key="9">
    <source>
        <dbReference type="Proteomes" id="UP000187499"/>
    </source>
</evidence>
<feature type="transmembrane region" description="Helical" evidence="6">
    <location>
        <begin position="165"/>
        <end position="182"/>
    </location>
</feature>
<dbReference type="InterPro" id="IPR020846">
    <property type="entry name" value="MFS_dom"/>
</dbReference>
<evidence type="ECO:0000256" key="3">
    <source>
        <dbReference type="ARBA" id="ARBA00022692"/>
    </source>
</evidence>
<proteinExistence type="predicted"/>
<feature type="transmembrane region" description="Helical" evidence="6">
    <location>
        <begin position="78"/>
        <end position="98"/>
    </location>
</feature>
<keyword evidence="9" id="KW-1185">Reference proteome</keyword>
<evidence type="ECO:0000256" key="1">
    <source>
        <dbReference type="ARBA" id="ARBA00004651"/>
    </source>
</evidence>
<dbReference type="OrthoDB" id="9787026at2"/>
<dbReference type="PANTHER" id="PTHR23508:SF10">
    <property type="entry name" value="CARBOXYLIC ACID TRANSPORTER PROTEIN HOMOLOG"/>
    <property type="match status" value="1"/>
</dbReference>
<accession>A0A1P8Q645</accession>
<feature type="transmembrane region" description="Helical" evidence="6">
    <location>
        <begin position="104"/>
        <end position="126"/>
    </location>
</feature>
<gene>
    <name evidence="8" type="ORF">BTM29_03520</name>
</gene>
<dbReference type="Gene3D" id="1.20.1250.20">
    <property type="entry name" value="MFS general substrate transporter like domains"/>
    <property type="match status" value="2"/>
</dbReference>
<feature type="transmembrane region" description="Helical" evidence="6">
    <location>
        <begin position="246"/>
        <end position="267"/>
    </location>
</feature>
<feature type="transmembrane region" description="Helical" evidence="6">
    <location>
        <begin position="303"/>
        <end position="324"/>
    </location>
</feature>
<feature type="transmembrane region" description="Helical" evidence="6">
    <location>
        <begin position="12"/>
        <end position="38"/>
    </location>
</feature>
<dbReference type="PANTHER" id="PTHR23508">
    <property type="entry name" value="CARBOXYLIC ACID TRANSPORTER PROTEIN HOMOLOG"/>
    <property type="match status" value="1"/>
</dbReference>
<dbReference type="SUPFAM" id="SSF103473">
    <property type="entry name" value="MFS general substrate transporter"/>
    <property type="match status" value="1"/>
</dbReference>
<feature type="transmembrane region" description="Helical" evidence="6">
    <location>
        <begin position="215"/>
        <end position="234"/>
    </location>
</feature>
<name>A0A1P8Q645_9LACO</name>
<evidence type="ECO:0000259" key="7">
    <source>
        <dbReference type="PROSITE" id="PS50850"/>
    </source>
</evidence>
<dbReference type="Pfam" id="PF07690">
    <property type="entry name" value="MFS_1"/>
    <property type="match status" value="1"/>
</dbReference>
<feature type="transmembrane region" description="Helical" evidence="6">
    <location>
        <begin position="368"/>
        <end position="387"/>
    </location>
</feature>
<dbReference type="Proteomes" id="UP000187499">
    <property type="component" value="Chromosome"/>
</dbReference>
<dbReference type="GO" id="GO:0046943">
    <property type="term" value="F:carboxylic acid transmembrane transporter activity"/>
    <property type="evidence" value="ECO:0007669"/>
    <property type="project" value="TreeGrafter"/>
</dbReference>
<dbReference type="InterPro" id="IPR011701">
    <property type="entry name" value="MFS"/>
</dbReference>
<keyword evidence="4 6" id="KW-1133">Transmembrane helix</keyword>
<feature type="transmembrane region" description="Helical" evidence="6">
    <location>
        <begin position="138"/>
        <end position="159"/>
    </location>
</feature>
<dbReference type="KEGG" id="lalw:BTM29_03520"/>
<dbReference type="EMBL" id="CP019323">
    <property type="protein sequence ID" value="APX73320.1"/>
    <property type="molecule type" value="Genomic_DNA"/>
</dbReference>
<evidence type="ECO:0000313" key="8">
    <source>
        <dbReference type="EMBL" id="APX73320.1"/>
    </source>
</evidence>
<organism evidence="8 9">
    <name type="scientific">Companilactobacillus allii</name>
    <dbReference type="NCBI Taxonomy" id="1847728"/>
    <lineage>
        <taxon>Bacteria</taxon>
        <taxon>Bacillati</taxon>
        <taxon>Bacillota</taxon>
        <taxon>Bacilli</taxon>
        <taxon>Lactobacillales</taxon>
        <taxon>Lactobacillaceae</taxon>
        <taxon>Companilactobacillus</taxon>
    </lineage>
</organism>